<proteinExistence type="predicted"/>
<dbReference type="OrthoDB" id="1002401at2759"/>
<protein>
    <recommendedName>
        <fullName evidence="3">DUF4283 domain-containing protein</fullName>
    </recommendedName>
</protein>
<name>A0A2P5WX35_GOSBA</name>
<evidence type="ECO:0008006" key="3">
    <source>
        <dbReference type="Google" id="ProtNLM"/>
    </source>
</evidence>
<reference evidence="1 2" key="1">
    <citation type="submission" date="2015-01" db="EMBL/GenBank/DDBJ databases">
        <title>Genome of allotetraploid Gossypium barbadense reveals genomic plasticity and fiber elongation in cotton evolution.</title>
        <authorList>
            <person name="Chen X."/>
            <person name="Liu X."/>
            <person name="Zhao B."/>
            <person name="Zheng H."/>
            <person name="Hu Y."/>
            <person name="Lu G."/>
            <person name="Yang C."/>
            <person name="Chen J."/>
            <person name="Shan C."/>
            <person name="Zhang L."/>
            <person name="Zhou Y."/>
            <person name="Wang L."/>
            <person name="Guo W."/>
            <person name="Bai Y."/>
            <person name="Ruan J."/>
            <person name="Shangguan X."/>
            <person name="Mao Y."/>
            <person name="Jiang J."/>
            <person name="Zhu Y."/>
            <person name="Lei J."/>
            <person name="Kang H."/>
            <person name="Chen S."/>
            <person name="He X."/>
            <person name="Wang R."/>
            <person name="Wang Y."/>
            <person name="Chen J."/>
            <person name="Wang L."/>
            <person name="Yu S."/>
            <person name="Wang B."/>
            <person name="Wei J."/>
            <person name="Song S."/>
            <person name="Lu X."/>
            <person name="Gao Z."/>
            <person name="Gu W."/>
            <person name="Deng X."/>
            <person name="Ma D."/>
            <person name="Wang S."/>
            <person name="Liang W."/>
            <person name="Fang L."/>
            <person name="Cai C."/>
            <person name="Zhu X."/>
            <person name="Zhou B."/>
            <person name="Zhang Y."/>
            <person name="Chen Z."/>
            <person name="Xu S."/>
            <person name="Zhu R."/>
            <person name="Wang S."/>
            <person name="Zhang T."/>
            <person name="Zhao G."/>
        </authorList>
    </citation>
    <scope>NUCLEOTIDE SEQUENCE [LARGE SCALE GENOMIC DNA]</scope>
    <source>
        <strain evidence="2">cv. Xinhai21</strain>
        <tissue evidence="1">Leaf</tissue>
    </source>
</reference>
<evidence type="ECO:0000313" key="2">
    <source>
        <dbReference type="Proteomes" id="UP000239757"/>
    </source>
</evidence>
<evidence type="ECO:0000313" key="1">
    <source>
        <dbReference type="EMBL" id="PPR95644.1"/>
    </source>
</evidence>
<organism evidence="1 2">
    <name type="scientific">Gossypium barbadense</name>
    <name type="common">Sea Island cotton</name>
    <name type="synonym">Hibiscus barbadensis</name>
    <dbReference type="NCBI Taxonomy" id="3634"/>
    <lineage>
        <taxon>Eukaryota</taxon>
        <taxon>Viridiplantae</taxon>
        <taxon>Streptophyta</taxon>
        <taxon>Embryophyta</taxon>
        <taxon>Tracheophyta</taxon>
        <taxon>Spermatophyta</taxon>
        <taxon>Magnoliopsida</taxon>
        <taxon>eudicotyledons</taxon>
        <taxon>Gunneridae</taxon>
        <taxon>Pentapetalae</taxon>
        <taxon>rosids</taxon>
        <taxon>malvids</taxon>
        <taxon>Malvales</taxon>
        <taxon>Malvaceae</taxon>
        <taxon>Malvoideae</taxon>
        <taxon>Gossypium</taxon>
    </lineage>
</organism>
<sequence length="99" mass="11841">MANSVIVWLMGRAIGYRALVNRLMLLWELVGEFHVVDLENDFFIVKFSMVQDYNKALSEAHIYPEALRELFLTHSAVHGKWKQHMSTRKPTWWQTYWRS</sequence>
<gene>
    <name evidence="1" type="ORF">GOBAR_AA25026</name>
</gene>
<dbReference type="EMBL" id="KZ666215">
    <property type="protein sequence ID" value="PPR95644.1"/>
    <property type="molecule type" value="Genomic_DNA"/>
</dbReference>
<dbReference type="Proteomes" id="UP000239757">
    <property type="component" value="Unassembled WGS sequence"/>
</dbReference>
<dbReference type="AlphaFoldDB" id="A0A2P5WX35"/>
<accession>A0A2P5WX35</accession>